<gene>
    <name evidence="1" type="primary">Contig17983.g19122</name>
    <name evidence="1" type="ORF">STYLEM_20966</name>
</gene>
<protein>
    <recommendedName>
        <fullName evidence="3">Iq calmodulin-binding motif family protein</fullName>
    </recommendedName>
</protein>
<evidence type="ECO:0008006" key="3">
    <source>
        <dbReference type="Google" id="ProtNLM"/>
    </source>
</evidence>
<organism evidence="1 2">
    <name type="scientific">Stylonychia lemnae</name>
    <name type="common">Ciliate</name>
    <dbReference type="NCBI Taxonomy" id="5949"/>
    <lineage>
        <taxon>Eukaryota</taxon>
        <taxon>Sar</taxon>
        <taxon>Alveolata</taxon>
        <taxon>Ciliophora</taxon>
        <taxon>Intramacronucleata</taxon>
        <taxon>Spirotrichea</taxon>
        <taxon>Stichotrichia</taxon>
        <taxon>Sporadotrichida</taxon>
        <taxon>Oxytrichidae</taxon>
        <taxon>Stylonychinae</taxon>
        <taxon>Stylonychia</taxon>
    </lineage>
</organism>
<dbReference type="Pfam" id="PF00612">
    <property type="entry name" value="IQ"/>
    <property type="match status" value="1"/>
</dbReference>
<dbReference type="PROSITE" id="PS50096">
    <property type="entry name" value="IQ"/>
    <property type="match status" value="1"/>
</dbReference>
<dbReference type="EMBL" id="CCKQ01019769">
    <property type="protein sequence ID" value="CDW91805.1"/>
    <property type="molecule type" value="Genomic_DNA"/>
</dbReference>
<accession>A0A078BB68</accession>
<dbReference type="InParanoid" id="A0A078BB68"/>
<proteinExistence type="predicted"/>
<dbReference type="SMART" id="SM00015">
    <property type="entry name" value="IQ"/>
    <property type="match status" value="2"/>
</dbReference>
<name>A0A078BB68_STYLE</name>
<reference evidence="1 2" key="1">
    <citation type="submission" date="2014-06" db="EMBL/GenBank/DDBJ databases">
        <authorList>
            <person name="Swart Estienne"/>
        </authorList>
    </citation>
    <scope>NUCLEOTIDE SEQUENCE [LARGE SCALE GENOMIC DNA]</scope>
    <source>
        <strain evidence="1 2">130c</strain>
    </source>
</reference>
<evidence type="ECO:0000313" key="2">
    <source>
        <dbReference type="Proteomes" id="UP000039865"/>
    </source>
</evidence>
<dbReference type="AlphaFoldDB" id="A0A078BB68"/>
<sequence>MNYSSVKENIKKCKQIQQDQTSKFGLGINYSISFMQILEIRKSEINFKRLDERIDSQAEKFLKKLKDTDVQFRQMKYQINQPIKENQSINLNQSNQEIIKIHKSMLQKLETGQIQPQQLLPKRQPKAQSIVDISQTREDQTVDIIRKMKREKARKIWTAYRRYKFRLQIKKTIAVKKIQKWYRRQKLSSEAIMIQKHIRGFLARKRVIKLKEEDIQYKQAVDIFRRNTLWKVYSALYGNIEEQQNKRKNSRFYPMMKKYGSIQKIHLGLMEGIDFWEIFPKEGKYAMAVEFHKKRMLAIIFARWLLTTDDIL</sequence>
<dbReference type="InterPro" id="IPR000048">
    <property type="entry name" value="IQ_motif_EF-hand-BS"/>
</dbReference>
<keyword evidence="2" id="KW-1185">Reference proteome</keyword>
<dbReference type="Proteomes" id="UP000039865">
    <property type="component" value="Unassembled WGS sequence"/>
</dbReference>
<evidence type="ECO:0000313" key="1">
    <source>
        <dbReference type="EMBL" id="CDW91805.1"/>
    </source>
</evidence>